<comment type="catalytic activity">
    <reaction evidence="9">
        <text>L-threonyl-[protein] + ATP = O-phospho-L-threonyl-[protein] + ADP + H(+)</text>
        <dbReference type="Rhea" id="RHEA:46608"/>
        <dbReference type="Rhea" id="RHEA-COMP:11060"/>
        <dbReference type="Rhea" id="RHEA-COMP:11605"/>
        <dbReference type="ChEBI" id="CHEBI:15378"/>
        <dbReference type="ChEBI" id="CHEBI:30013"/>
        <dbReference type="ChEBI" id="CHEBI:30616"/>
        <dbReference type="ChEBI" id="CHEBI:61977"/>
        <dbReference type="ChEBI" id="CHEBI:456216"/>
        <dbReference type="EC" id="2.7.11.1"/>
    </reaction>
</comment>
<feature type="domain" description="Protein kinase" evidence="13">
    <location>
        <begin position="32"/>
        <end position="289"/>
    </location>
</feature>
<dbReference type="FunFam" id="3.30.200.20:FF:000156">
    <property type="entry name" value="MAP kinase-activated protein kinase 3"/>
    <property type="match status" value="1"/>
</dbReference>
<evidence type="ECO:0000256" key="4">
    <source>
        <dbReference type="ARBA" id="ARBA00022553"/>
    </source>
</evidence>
<dbReference type="Proteomes" id="UP000694388">
    <property type="component" value="Unplaced"/>
</dbReference>
<evidence type="ECO:0000256" key="12">
    <source>
        <dbReference type="RuleBase" id="RU000304"/>
    </source>
</evidence>
<evidence type="ECO:0000256" key="7">
    <source>
        <dbReference type="ARBA" id="ARBA00022777"/>
    </source>
</evidence>
<comment type="similarity">
    <text evidence="1">Belongs to the protein kinase superfamily. CAMK Ser/Thr protein kinase family.</text>
</comment>
<dbReference type="SUPFAM" id="SSF56112">
    <property type="entry name" value="Protein kinase-like (PK-like)"/>
    <property type="match status" value="1"/>
</dbReference>
<dbReference type="SMART" id="SM00220">
    <property type="entry name" value="S_TKc"/>
    <property type="match status" value="1"/>
</dbReference>
<dbReference type="InterPro" id="IPR000719">
    <property type="entry name" value="Prot_kinase_dom"/>
</dbReference>
<dbReference type="GO" id="GO:0004674">
    <property type="term" value="F:protein serine/threonine kinase activity"/>
    <property type="evidence" value="ECO:0007669"/>
    <property type="project" value="UniProtKB-KW"/>
</dbReference>
<dbReference type="FunFam" id="1.10.510.10:FF:000094">
    <property type="entry name" value="MAP kinase-activated protein kinase 2"/>
    <property type="match status" value="1"/>
</dbReference>
<evidence type="ECO:0000313" key="15">
    <source>
        <dbReference type="Proteomes" id="UP000694388"/>
    </source>
</evidence>
<evidence type="ECO:0000256" key="5">
    <source>
        <dbReference type="ARBA" id="ARBA00022679"/>
    </source>
</evidence>
<dbReference type="PANTHER" id="PTHR24349">
    <property type="entry name" value="SERINE/THREONINE-PROTEIN KINASE"/>
    <property type="match status" value="1"/>
</dbReference>
<dbReference type="PROSITE" id="PS00108">
    <property type="entry name" value="PROTEIN_KINASE_ST"/>
    <property type="match status" value="1"/>
</dbReference>
<name>A0A8C4N400_EPTBU</name>
<protein>
    <recommendedName>
        <fullName evidence="2">non-specific serine/threonine protein kinase</fullName>
        <ecNumber evidence="2">2.7.11.1</ecNumber>
    </recommendedName>
</protein>
<dbReference type="Ensembl" id="ENSEBUT00000001419.1">
    <property type="protein sequence ID" value="ENSEBUP00000001101.1"/>
    <property type="gene ID" value="ENSEBUG00000001039.1"/>
</dbReference>
<evidence type="ECO:0000256" key="2">
    <source>
        <dbReference type="ARBA" id="ARBA00012513"/>
    </source>
</evidence>
<dbReference type="Pfam" id="PF00069">
    <property type="entry name" value="Pkinase"/>
    <property type="match status" value="1"/>
</dbReference>
<evidence type="ECO:0000256" key="1">
    <source>
        <dbReference type="ARBA" id="ARBA00006692"/>
    </source>
</evidence>
<dbReference type="InterPro" id="IPR050205">
    <property type="entry name" value="CDPK_Ser/Thr_kinases"/>
</dbReference>
<evidence type="ECO:0000256" key="10">
    <source>
        <dbReference type="ARBA" id="ARBA00048679"/>
    </source>
</evidence>
<keyword evidence="6 11" id="KW-0547">Nucleotide-binding</keyword>
<dbReference type="PROSITE" id="PS00107">
    <property type="entry name" value="PROTEIN_KINASE_ATP"/>
    <property type="match status" value="1"/>
</dbReference>
<evidence type="ECO:0000259" key="13">
    <source>
        <dbReference type="PROSITE" id="PS50011"/>
    </source>
</evidence>
<organism evidence="14 15">
    <name type="scientific">Eptatretus burgeri</name>
    <name type="common">Inshore hagfish</name>
    <dbReference type="NCBI Taxonomy" id="7764"/>
    <lineage>
        <taxon>Eukaryota</taxon>
        <taxon>Metazoa</taxon>
        <taxon>Chordata</taxon>
        <taxon>Craniata</taxon>
        <taxon>Vertebrata</taxon>
        <taxon>Cyclostomata</taxon>
        <taxon>Myxini</taxon>
        <taxon>Myxiniformes</taxon>
        <taxon>Myxinidae</taxon>
        <taxon>Eptatretinae</taxon>
        <taxon>Eptatretus</taxon>
    </lineage>
</organism>
<keyword evidence="8 11" id="KW-0067">ATP-binding</keyword>
<dbReference type="Gene3D" id="1.10.510.10">
    <property type="entry name" value="Transferase(Phosphotransferase) domain 1"/>
    <property type="match status" value="1"/>
</dbReference>
<reference evidence="14" key="1">
    <citation type="submission" date="2025-08" db="UniProtKB">
        <authorList>
            <consortium name="Ensembl"/>
        </authorList>
    </citation>
    <scope>IDENTIFICATION</scope>
</reference>
<dbReference type="EC" id="2.7.11.1" evidence="2"/>
<dbReference type="InterPro" id="IPR008271">
    <property type="entry name" value="Ser/Thr_kinase_AS"/>
</dbReference>
<dbReference type="InterPro" id="IPR011009">
    <property type="entry name" value="Kinase-like_dom_sf"/>
</dbReference>
<evidence type="ECO:0000256" key="8">
    <source>
        <dbReference type="ARBA" id="ARBA00022840"/>
    </source>
</evidence>
<dbReference type="AlphaFoldDB" id="A0A8C4N400"/>
<keyword evidence="7" id="KW-0418">Kinase</keyword>
<evidence type="ECO:0000256" key="3">
    <source>
        <dbReference type="ARBA" id="ARBA00022527"/>
    </source>
</evidence>
<keyword evidence="4" id="KW-0597">Phosphoprotein</keyword>
<keyword evidence="15" id="KW-1185">Reference proteome</keyword>
<reference evidence="14" key="2">
    <citation type="submission" date="2025-09" db="UniProtKB">
        <authorList>
            <consortium name="Ensembl"/>
        </authorList>
    </citation>
    <scope>IDENTIFICATION</scope>
</reference>
<dbReference type="Gene3D" id="3.30.200.20">
    <property type="entry name" value="Phosphorylase Kinase, domain 1"/>
    <property type="match status" value="1"/>
</dbReference>
<keyword evidence="5" id="KW-0808">Transferase</keyword>
<dbReference type="PROSITE" id="PS50011">
    <property type="entry name" value="PROTEIN_KINASE_DOM"/>
    <property type="match status" value="1"/>
</dbReference>
<evidence type="ECO:0000313" key="14">
    <source>
        <dbReference type="Ensembl" id="ENSEBUP00000001101.1"/>
    </source>
</evidence>
<dbReference type="CDD" id="cd14089">
    <property type="entry name" value="STKc_MAPKAPK"/>
    <property type="match status" value="1"/>
</dbReference>
<evidence type="ECO:0000256" key="9">
    <source>
        <dbReference type="ARBA" id="ARBA00047899"/>
    </source>
</evidence>
<comment type="catalytic activity">
    <reaction evidence="10">
        <text>L-seryl-[protein] + ATP = O-phospho-L-seryl-[protein] + ADP + H(+)</text>
        <dbReference type="Rhea" id="RHEA:17989"/>
        <dbReference type="Rhea" id="RHEA-COMP:9863"/>
        <dbReference type="Rhea" id="RHEA-COMP:11604"/>
        <dbReference type="ChEBI" id="CHEBI:15378"/>
        <dbReference type="ChEBI" id="CHEBI:29999"/>
        <dbReference type="ChEBI" id="CHEBI:30616"/>
        <dbReference type="ChEBI" id="CHEBI:83421"/>
        <dbReference type="ChEBI" id="CHEBI:456216"/>
        <dbReference type="EC" id="2.7.11.1"/>
    </reaction>
</comment>
<feature type="binding site" evidence="11">
    <location>
        <position position="61"/>
    </location>
    <ligand>
        <name>ATP</name>
        <dbReference type="ChEBI" id="CHEBI:30616"/>
    </ligand>
</feature>
<evidence type="ECO:0000256" key="11">
    <source>
        <dbReference type="PROSITE-ProRule" id="PRU10141"/>
    </source>
</evidence>
<dbReference type="OMA" id="ICHIVSY"/>
<keyword evidence="3 12" id="KW-0723">Serine/threonine-protein kinase</keyword>
<dbReference type="GeneTree" id="ENSGT00940000154089"/>
<proteinExistence type="inferred from homology"/>
<sequence>MNGDAQEERNRNNGSGVSALCMRRNLIGEDFTVTGRVLGLGANGKVMECVDKLTGQRFALKVLQDSVKARREVQLHWRASNCPHVVALHSVYECVDRLLVVLECMEGGELFDRIQQRGDHGFTEREASETMRDIGQAILSLHHMNIAHRDIKPENLLYTSKDADGILKLTDFGFAKETTSLNSLNTPCYTPYYVAPEVLGPEKYDKSCDIWSLGVIMYILLCGFPPFYSHHGLAISPGMKRRIQLGQYDFPRPEWAAVSEEAKQLIRQLLKTEPSQRMTITEFMNQPWINRYMDVPATPLHTSRVLHEARDKWDEVKVRTPSLEPVW</sequence>
<evidence type="ECO:0000256" key="6">
    <source>
        <dbReference type="ARBA" id="ARBA00022741"/>
    </source>
</evidence>
<dbReference type="GO" id="GO:0005524">
    <property type="term" value="F:ATP binding"/>
    <property type="evidence" value="ECO:0007669"/>
    <property type="project" value="UniProtKB-UniRule"/>
</dbReference>
<dbReference type="InterPro" id="IPR017441">
    <property type="entry name" value="Protein_kinase_ATP_BS"/>
</dbReference>
<accession>A0A8C4N400</accession>